<dbReference type="PROSITE" id="PS00921">
    <property type="entry name" value="NITRIL_CHT_2"/>
    <property type="match status" value="1"/>
</dbReference>
<evidence type="ECO:0000259" key="2">
    <source>
        <dbReference type="PROSITE" id="PS50263"/>
    </source>
</evidence>
<protein>
    <recommendedName>
        <fullName evidence="2">CN hydrolase domain-containing protein</fullName>
    </recommendedName>
</protein>
<dbReference type="InterPro" id="IPR036526">
    <property type="entry name" value="C-N_Hydrolase_sf"/>
</dbReference>
<dbReference type="Pfam" id="PF00795">
    <property type="entry name" value="CN_hydrolase"/>
    <property type="match status" value="1"/>
</dbReference>
<evidence type="ECO:0000313" key="3">
    <source>
        <dbReference type="EMBL" id="MCM2436569.1"/>
    </source>
</evidence>
<feature type="domain" description="CN hydrolase" evidence="2">
    <location>
        <begin position="1"/>
        <end position="129"/>
    </location>
</feature>
<dbReference type="Proteomes" id="UP001057481">
    <property type="component" value="Unassembled WGS sequence"/>
</dbReference>
<dbReference type="InterPro" id="IPR003010">
    <property type="entry name" value="C-N_Hydrolase"/>
</dbReference>
<sequence length="129" mass="14623">MTINGTLYNTNIIFKPSGIMKVHRKLKPTGSERLIWGDGNKGFFPVAESPWGPIGGLICWENYIPLARVALYKKGFTIYLAPNTNDNSEWQDTVKHIAIEGHCYVVNANLFFKKSDYSQDLVTKNDLKK</sequence>
<dbReference type="PROSITE" id="PS50263">
    <property type="entry name" value="CN_HYDROLASE"/>
    <property type="match status" value="1"/>
</dbReference>
<keyword evidence="4" id="KW-1185">Reference proteome</keyword>
<evidence type="ECO:0000313" key="4">
    <source>
        <dbReference type="Proteomes" id="UP001057481"/>
    </source>
</evidence>
<dbReference type="Gene3D" id="3.60.110.10">
    <property type="entry name" value="Carbon-nitrogen hydrolase"/>
    <property type="match status" value="1"/>
</dbReference>
<accession>A0ABT0VI37</accession>
<reference evidence="3" key="1">
    <citation type="submission" date="2021-04" db="EMBL/GenBank/DDBJ databases">
        <title>Taxonomic assessment of Weissella genus.</title>
        <authorList>
            <person name="Fanelli F."/>
            <person name="Chieffi D."/>
            <person name="Dell'Aquila A."/>
            <person name="Gyu-Sung C."/>
            <person name="Franz C.M.A.P."/>
            <person name="Fusco V."/>
        </authorList>
    </citation>
    <scope>NUCLEOTIDE SEQUENCE</scope>
    <source>
        <strain evidence="3">LMG 25373</strain>
    </source>
</reference>
<proteinExistence type="inferred from homology"/>
<evidence type="ECO:0000256" key="1">
    <source>
        <dbReference type="ARBA" id="ARBA00008129"/>
    </source>
</evidence>
<name>A0ABT0VI37_9LACO</name>
<dbReference type="InterPro" id="IPR044149">
    <property type="entry name" value="Nitrilases_CHs"/>
</dbReference>
<dbReference type="PANTHER" id="PTHR46044">
    <property type="entry name" value="NITRILASE"/>
    <property type="match status" value="1"/>
</dbReference>
<organism evidence="3 4">
    <name type="scientific">Periweissella beninensis</name>
    <dbReference type="NCBI Taxonomy" id="504936"/>
    <lineage>
        <taxon>Bacteria</taxon>
        <taxon>Bacillati</taxon>
        <taxon>Bacillota</taxon>
        <taxon>Bacilli</taxon>
        <taxon>Lactobacillales</taxon>
        <taxon>Lactobacillaceae</taxon>
        <taxon>Periweissella</taxon>
    </lineage>
</organism>
<dbReference type="RefSeq" id="WP_205143011.1">
    <property type="nucleotide sequence ID" value="NZ_JAFBDN010000002.1"/>
</dbReference>
<dbReference type="EMBL" id="JAGMVS010000037">
    <property type="protein sequence ID" value="MCM2436569.1"/>
    <property type="molecule type" value="Genomic_DNA"/>
</dbReference>
<comment type="caution">
    <text evidence="3">The sequence shown here is derived from an EMBL/GenBank/DDBJ whole genome shotgun (WGS) entry which is preliminary data.</text>
</comment>
<dbReference type="SUPFAM" id="SSF56317">
    <property type="entry name" value="Carbon-nitrogen hydrolase"/>
    <property type="match status" value="1"/>
</dbReference>
<dbReference type="InterPro" id="IPR000132">
    <property type="entry name" value="Nitrilase/CN_hydratase_CS"/>
</dbReference>
<dbReference type="PANTHER" id="PTHR46044:SF1">
    <property type="entry name" value="CN HYDROLASE DOMAIN-CONTAINING PROTEIN"/>
    <property type="match status" value="1"/>
</dbReference>
<gene>
    <name evidence="3" type="ORF">KAK10_01285</name>
</gene>
<comment type="similarity">
    <text evidence="1">Belongs to the carbon-nitrogen hydrolase superfamily. Nitrilase family.</text>
</comment>